<dbReference type="AlphaFoldDB" id="A0A914VVR0"/>
<dbReference type="PANTHER" id="PTHR13382:SF69">
    <property type="entry name" value="FI18408P1"/>
    <property type="match status" value="1"/>
</dbReference>
<proteinExistence type="predicted"/>
<reference evidence="2" key="1">
    <citation type="submission" date="2022-11" db="UniProtKB">
        <authorList>
            <consortium name="WormBaseParasite"/>
        </authorList>
    </citation>
    <scope>IDENTIFICATION</scope>
</reference>
<dbReference type="PANTHER" id="PTHR13382">
    <property type="entry name" value="MITOCHONDRIAL ATP SYNTHASE COUPLING FACTOR B"/>
    <property type="match status" value="1"/>
</dbReference>
<dbReference type="InterPro" id="IPR032675">
    <property type="entry name" value="LRR_dom_sf"/>
</dbReference>
<dbReference type="Gene3D" id="3.80.10.10">
    <property type="entry name" value="Ribonuclease Inhibitor"/>
    <property type="match status" value="1"/>
</dbReference>
<keyword evidence="1" id="KW-1185">Reference proteome</keyword>
<evidence type="ECO:0000313" key="1">
    <source>
        <dbReference type="Proteomes" id="UP000887566"/>
    </source>
</evidence>
<evidence type="ECO:0000313" key="2">
    <source>
        <dbReference type="WBParaSite" id="PSAMB.scaffold25size111298.g875.t1"/>
    </source>
</evidence>
<dbReference type="WBParaSite" id="PSAMB.scaffold25size111298.g875.t1">
    <property type="protein sequence ID" value="PSAMB.scaffold25size111298.g875.t1"/>
    <property type="gene ID" value="PSAMB.scaffold25size111298.g875"/>
</dbReference>
<dbReference type="SUPFAM" id="SSF52047">
    <property type="entry name" value="RNI-like"/>
    <property type="match status" value="1"/>
</dbReference>
<accession>A0A914VVR0</accession>
<dbReference type="GO" id="GO:0005737">
    <property type="term" value="C:cytoplasm"/>
    <property type="evidence" value="ECO:0007669"/>
    <property type="project" value="TreeGrafter"/>
</dbReference>
<dbReference type="InterPro" id="IPR001611">
    <property type="entry name" value="Leu-rich_rpt"/>
</dbReference>
<organism evidence="1 2">
    <name type="scientific">Plectus sambesii</name>
    <dbReference type="NCBI Taxonomy" id="2011161"/>
    <lineage>
        <taxon>Eukaryota</taxon>
        <taxon>Metazoa</taxon>
        <taxon>Ecdysozoa</taxon>
        <taxon>Nematoda</taxon>
        <taxon>Chromadorea</taxon>
        <taxon>Plectida</taxon>
        <taxon>Plectina</taxon>
        <taxon>Plectoidea</taxon>
        <taxon>Plectidae</taxon>
        <taxon>Plectus</taxon>
    </lineage>
</organism>
<protein>
    <submittedName>
        <fullName evidence="2">F-box domain-containing protein</fullName>
    </submittedName>
</protein>
<dbReference type="Pfam" id="PF00560">
    <property type="entry name" value="LRR_1"/>
    <property type="match status" value="1"/>
</dbReference>
<dbReference type="Proteomes" id="UP000887566">
    <property type="component" value="Unplaced"/>
</dbReference>
<dbReference type="InterPro" id="IPR050648">
    <property type="entry name" value="F-box_LRR-repeat"/>
</dbReference>
<sequence length="484" mass="54305">MARTYAIADQYELAFNQQEEPNVLEASLVAECCEVDSAEACTSGYVQEPSRPEEARLDPRLKIWWPSTSQASSVSQQQWIPTVQRIPSDTVVYRTAGGTLRPTIRVVRRSVPPYATVIPSRFPPQYVVKSPVINRLNGHRYPNDNHRQQQTTVVFRQRPAVVVNNRSLRLSEQSQNRFGGGYGEQKTSISSFDRLNPTQWEQTGDKVCAGASTAEDADTAASPLAWYEREAESLWRLVFAHLPRKTLGLSCALVCRSWQRWICDWPALWDDIDVNGRQHLTAEVWKSIGQKRPRFLNLGWTGISNADLLTILEYDDRLETLVLSGCHLSAVTALRRCTSDLLRLDLRYVQGCSDASFKELVLDAPRMKTLQAVFLSGCDVGDATVRLMANQFTRLRSLDLSYCTRVTNLSVEVLAAAGCAARRNLTYLNLSGCPLLLSSIFGPLQRMNALKHLELQACTGIPQLEIDQFEQAYAVAGRPIIVIR</sequence>
<name>A0A914VVR0_9BILA</name>